<dbReference type="Proteomes" id="UP000053244">
    <property type="component" value="Unassembled WGS sequence"/>
</dbReference>
<gene>
    <name evidence="4" type="ORF">ADL15_45895</name>
</gene>
<dbReference type="InterPro" id="IPR016181">
    <property type="entry name" value="Acyl_CoA_acyltransferase"/>
</dbReference>
<keyword evidence="1" id="KW-0067">ATP-binding</keyword>
<keyword evidence="1" id="KW-0547">Nucleotide-binding</keyword>
<dbReference type="EMBL" id="LLZH01000331">
    <property type="protein sequence ID" value="KUL23509.1"/>
    <property type="molecule type" value="Genomic_DNA"/>
</dbReference>
<sequence length="894" mass="93269">MSTETVDALTADGGIISIRPLTAADRRQVTVLYAEASPENLRLRFFATPGSATLAAEVDRLCRPESERHLVMAAHQGDELVGVASCERVDDEPRAEFAVFVADRHHGRGIATLLLEHLTVRARRHGITDLEGEVLPGNHDMLRVARDLTSQARSSFDHGVVDVRLRTGDDEATEEAVDVRDRVAERASLRALLSPGAVAVVGAGRRPGRAGHETLRALREYGFTGTLYAINRSGEPVAGVPAFRRLTDLPTPVDLLVVAVPADQVAAVLTDGARAGARAAVVLSAGFAEAGAEGRARQAALLSLARSHGIRLVGPNCLGVVNTDPRVRLDASFAPAPPPPGGLAVAAQSGAVAIAVVQNAIRTGCGISTLVSLGNKVDVSGNDLIAYWYDDPATRSVALYLESFGNPRKFARTVRALSRRKPVLAIKSGRSAAGRRAGASHTAAAAAPAATVDALFAQAGVIRTDTLGELLDAARMLTDQPAPAGPRLAVVGNAGGLNVLAADAAEPAGLQVPALPGHVRAEVSAVAPHAAGLDNPIDLGAGASAEAFAAVAEAVVRSGSADLLLFVVIRTRANRPDSILAALAPIADRYPHLPMAVVLTGGAGDTPPTLATRRVPVYELPEHAVRAMGHAWSHAQWQRQPLGRRPELPGIDTDRARALITKAMAEQTGWQPYERTAEILATYGIPVLTTATVSDPDTAVAAADRLGYPVVLKSADPQVVHKSDTGGVRTGLTGPDAVRAAWAPVAAAGRPGAGLLVQHQVSAPVELVAGLVHDPLFGSLVLLGLGGVQTDLLADRALRLVPMTDLDAGRMWRSLRCAPLLTGYRGAPPVDTGALEELLLRLARLAEDHPEVAELDLNPVLAGPDLVTAVDAKLRLAPVGAEPDPVLRRLRAAD</sequence>
<feature type="domain" description="N-acetyltransferase" evidence="3">
    <location>
        <begin position="16"/>
        <end position="180"/>
    </location>
</feature>
<dbReference type="Gene3D" id="3.40.50.261">
    <property type="entry name" value="Succinyl-CoA synthetase domains"/>
    <property type="match status" value="2"/>
</dbReference>
<evidence type="ECO:0000259" key="3">
    <source>
        <dbReference type="PROSITE" id="PS51186"/>
    </source>
</evidence>
<dbReference type="OrthoDB" id="190266at2"/>
<dbReference type="InterPro" id="IPR016102">
    <property type="entry name" value="Succinyl-CoA_synth-like"/>
</dbReference>
<dbReference type="GO" id="GO:0016747">
    <property type="term" value="F:acyltransferase activity, transferring groups other than amino-acyl groups"/>
    <property type="evidence" value="ECO:0007669"/>
    <property type="project" value="InterPro"/>
</dbReference>
<dbReference type="GO" id="GO:0005524">
    <property type="term" value="F:ATP binding"/>
    <property type="evidence" value="ECO:0007669"/>
    <property type="project" value="UniProtKB-UniRule"/>
</dbReference>
<accession>A0A101JB28</accession>
<feature type="domain" description="ATP-grasp" evidence="2">
    <location>
        <begin position="677"/>
        <end position="715"/>
    </location>
</feature>
<dbReference type="Gene3D" id="3.30.470.20">
    <property type="entry name" value="ATP-grasp fold, B domain"/>
    <property type="match status" value="1"/>
</dbReference>
<dbReference type="Gene3D" id="3.40.630.30">
    <property type="match status" value="1"/>
</dbReference>
<dbReference type="RefSeq" id="WP_067706140.1">
    <property type="nucleotide sequence ID" value="NZ_LLZH01000331.1"/>
</dbReference>
<dbReference type="SUPFAM" id="SSF56059">
    <property type="entry name" value="Glutathione synthetase ATP-binding domain-like"/>
    <property type="match status" value="1"/>
</dbReference>
<dbReference type="Gene3D" id="3.30.1490.20">
    <property type="entry name" value="ATP-grasp fold, A domain"/>
    <property type="match status" value="1"/>
</dbReference>
<dbReference type="Pfam" id="PF13549">
    <property type="entry name" value="ATP-grasp_5"/>
    <property type="match status" value="1"/>
</dbReference>
<reference evidence="4 5" key="1">
    <citation type="submission" date="2015-10" db="EMBL/GenBank/DDBJ databases">
        <authorList>
            <person name="Gilbert D.G."/>
        </authorList>
    </citation>
    <scope>NUCLEOTIDE SEQUENCE [LARGE SCALE GENOMIC DNA]</scope>
    <source>
        <strain evidence="4 5">NRRL B-16712</strain>
    </source>
</reference>
<dbReference type="Pfam" id="PF13380">
    <property type="entry name" value="CoA_binding_2"/>
    <property type="match status" value="1"/>
</dbReference>
<dbReference type="Pfam" id="PF00583">
    <property type="entry name" value="Acetyltransf_1"/>
    <property type="match status" value="1"/>
</dbReference>
<dbReference type="InterPro" id="IPR013815">
    <property type="entry name" value="ATP_grasp_subdomain_1"/>
</dbReference>
<dbReference type="SUPFAM" id="SSF52210">
    <property type="entry name" value="Succinyl-CoA synthetase domains"/>
    <property type="match status" value="2"/>
</dbReference>
<dbReference type="SUPFAM" id="SSF51735">
    <property type="entry name" value="NAD(P)-binding Rossmann-fold domains"/>
    <property type="match status" value="1"/>
</dbReference>
<evidence type="ECO:0000313" key="4">
    <source>
        <dbReference type="EMBL" id="KUL23509.1"/>
    </source>
</evidence>
<dbReference type="GO" id="GO:0046872">
    <property type="term" value="F:metal ion binding"/>
    <property type="evidence" value="ECO:0007669"/>
    <property type="project" value="InterPro"/>
</dbReference>
<evidence type="ECO:0000256" key="1">
    <source>
        <dbReference type="PROSITE-ProRule" id="PRU00409"/>
    </source>
</evidence>
<dbReference type="Pfam" id="PF13607">
    <property type="entry name" value="Succ_CoA_lig"/>
    <property type="match status" value="1"/>
</dbReference>
<dbReference type="PANTHER" id="PTHR42793">
    <property type="entry name" value="COA BINDING DOMAIN CONTAINING PROTEIN"/>
    <property type="match status" value="1"/>
</dbReference>
<dbReference type="InterPro" id="IPR032875">
    <property type="entry name" value="Succ_CoA_lig_flav_dom"/>
</dbReference>
<dbReference type="InterPro" id="IPR011761">
    <property type="entry name" value="ATP-grasp"/>
</dbReference>
<evidence type="ECO:0000313" key="5">
    <source>
        <dbReference type="Proteomes" id="UP000053244"/>
    </source>
</evidence>
<dbReference type="PROSITE" id="PS51186">
    <property type="entry name" value="GNAT"/>
    <property type="match status" value="1"/>
</dbReference>
<dbReference type="PANTHER" id="PTHR42793:SF1">
    <property type="entry name" value="PEPTIDYL-LYSINE N-ACETYLTRANSFERASE PATZ"/>
    <property type="match status" value="1"/>
</dbReference>
<protein>
    <submittedName>
        <fullName evidence="4">CoA-binding protein</fullName>
    </submittedName>
</protein>
<name>A0A101JB28_9ACTN</name>
<dbReference type="PROSITE" id="PS50975">
    <property type="entry name" value="ATP_GRASP"/>
    <property type="match status" value="1"/>
</dbReference>
<dbReference type="InterPro" id="IPR036291">
    <property type="entry name" value="NAD(P)-bd_dom_sf"/>
</dbReference>
<dbReference type="InterPro" id="IPR003781">
    <property type="entry name" value="CoA-bd"/>
</dbReference>
<evidence type="ECO:0000259" key="2">
    <source>
        <dbReference type="PROSITE" id="PS50975"/>
    </source>
</evidence>
<dbReference type="AlphaFoldDB" id="A0A101JB28"/>
<dbReference type="SUPFAM" id="SSF55729">
    <property type="entry name" value="Acyl-CoA N-acyltransferases (Nat)"/>
    <property type="match status" value="1"/>
</dbReference>
<dbReference type="Gene3D" id="3.40.50.720">
    <property type="entry name" value="NAD(P)-binding Rossmann-like Domain"/>
    <property type="match status" value="1"/>
</dbReference>
<organism evidence="4 5">
    <name type="scientific">Actinoplanes awajinensis subsp. mycoplanecinus</name>
    <dbReference type="NCBI Taxonomy" id="135947"/>
    <lineage>
        <taxon>Bacteria</taxon>
        <taxon>Bacillati</taxon>
        <taxon>Actinomycetota</taxon>
        <taxon>Actinomycetes</taxon>
        <taxon>Micromonosporales</taxon>
        <taxon>Micromonosporaceae</taxon>
        <taxon>Actinoplanes</taxon>
    </lineage>
</organism>
<comment type="caution">
    <text evidence="4">The sequence shown here is derived from an EMBL/GenBank/DDBJ whole genome shotgun (WGS) entry which is preliminary data.</text>
</comment>
<dbReference type="CDD" id="cd04301">
    <property type="entry name" value="NAT_SF"/>
    <property type="match status" value="1"/>
</dbReference>
<dbReference type="SMART" id="SM00881">
    <property type="entry name" value="CoA_binding"/>
    <property type="match status" value="1"/>
</dbReference>
<dbReference type="InterPro" id="IPR000182">
    <property type="entry name" value="GNAT_dom"/>
</dbReference>
<proteinExistence type="predicted"/>
<keyword evidence="5" id="KW-1185">Reference proteome</keyword>